<reference evidence="2" key="2">
    <citation type="submission" date="2021-03" db="UniProtKB">
        <authorList>
            <consortium name="EnsemblPlants"/>
        </authorList>
    </citation>
    <scope>IDENTIFICATION</scope>
</reference>
<dbReference type="SUPFAM" id="SSF48452">
    <property type="entry name" value="TPR-like"/>
    <property type="match status" value="1"/>
</dbReference>
<dbReference type="PANTHER" id="PTHR26312:SF168">
    <property type="entry name" value="OS06G0606700 PROTEIN"/>
    <property type="match status" value="1"/>
</dbReference>
<dbReference type="Proteomes" id="UP000596660">
    <property type="component" value="Unplaced"/>
</dbReference>
<evidence type="ECO:0000256" key="1">
    <source>
        <dbReference type="SAM" id="MobiDB-lite"/>
    </source>
</evidence>
<evidence type="ECO:0008006" key="4">
    <source>
        <dbReference type="Google" id="ProtNLM"/>
    </source>
</evidence>
<evidence type="ECO:0000313" key="2">
    <source>
        <dbReference type="EnsemblPlants" id="AUR62016344-RA:cds"/>
    </source>
</evidence>
<reference evidence="2" key="1">
    <citation type="journal article" date="2017" name="Nature">
        <title>The genome of Chenopodium quinoa.</title>
        <authorList>
            <person name="Jarvis D.E."/>
            <person name="Ho Y.S."/>
            <person name="Lightfoot D.J."/>
            <person name="Schmoeckel S.M."/>
            <person name="Li B."/>
            <person name="Borm T.J.A."/>
            <person name="Ohyanagi H."/>
            <person name="Mineta K."/>
            <person name="Michell C.T."/>
            <person name="Saber N."/>
            <person name="Kharbatia N.M."/>
            <person name="Rupper R.R."/>
            <person name="Sharp A.R."/>
            <person name="Dally N."/>
            <person name="Boughton B.A."/>
            <person name="Woo Y.H."/>
            <person name="Gao G."/>
            <person name="Schijlen E.G.W.M."/>
            <person name="Guo X."/>
            <person name="Momin A.A."/>
            <person name="Negrao S."/>
            <person name="Al-Babili S."/>
            <person name="Gehring C."/>
            <person name="Roessner U."/>
            <person name="Jung C."/>
            <person name="Murphy K."/>
            <person name="Arold S.T."/>
            <person name="Gojobori T."/>
            <person name="van der Linden C.G."/>
            <person name="van Loo E.N."/>
            <person name="Jellen E.N."/>
            <person name="Maughan P.J."/>
            <person name="Tester M."/>
        </authorList>
    </citation>
    <scope>NUCLEOTIDE SEQUENCE [LARGE SCALE GENOMIC DNA]</scope>
    <source>
        <strain evidence="2">cv. PI 614886</strain>
    </source>
</reference>
<dbReference type="EnsemblPlants" id="AUR62016344-RA">
    <property type="protein sequence ID" value="AUR62016344-RA:cds"/>
    <property type="gene ID" value="AUR62016344"/>
</dbReference>
<dbReference type="Gene3D" id="1.25.40.10">
    <property type="entry name" value="Tetratricopeptide repeat domain"/>
    <property type="match status" value="1"/>
</dbReference>
<dbReference type="PANTHER" id="PTHR26312">
    <property type="entry name" value="TETRATRICOPEPTIDE REPEAT PROTEIN 5"/>
    <property type="match status" value="1"/>
</dbReference>
<dbReference type="InterPro" id="IPR011990">
    <property type="entry name" value="TPR-like_helical_dom_sf"/>
</dbReference>
<dbReference type="Gramene" id="AUR62016344-RA">
    <property type="protein sequence ID" value="AUR62016344-RA:cds"/>
    <property type="gene ID" value="AUR62016344"/>
</dbReference>
<accession>A0A803LN15</accession>
<feature type="region of interest" description="Disordered" evidence="1">
    <location>
        <begin position="1"/>
        <end position="28"/>
    </location>
</feature>
<proteinExistence type="predicted"/>
<keyword evidence="3" id="KW-1185">Reference proteome</keyword>
<name>A0A803LN15_CHEQI</name>
<protein>
    <recommendedName>
        <fullName evidence="4">Tetratricopeptide repeat protein</fullName>
    </recommendedName>
</protein>
<evidence type="ECO:0000313" key="3">
    <source>
        <dbReference type="Proteomes" id="UP000596660"/>
    </source>
</evidence>
<organism evidence="2 3">
    <name type="scientific">Chenopodium quinoa</name>
    <name type="common">Quinoa</name>
    <dbReference type="NCBI Taxonomy" id="63459"/>
    <lineage>
        <taxon>Eukaryota</taxon>
        <taxon>Viridiplantae</taxon>
        <taxon>Streptophyta</taxon>
        <taxon>Embryophyta</taxon>
        <taxon>Tracheophyta</taxon>
        <taxon>Spermatophyta</taxon>
        <taxon>Magnoliopsida</taxon>
        <taxon>eudicotyledons</taxon>
        <taxon>Gunneridae</taxon>
        <taxon>Pentapetalae</taxon>
        <taxon>Caryophyllales</taxon>
        <taxon>Chenopodiaceae</taxon>
        <taxon>Chenopodioideae</taxon>
        <taxon>Atripliceae</taxon>
        <taxon>Chenopodium</taxon>
    </lineage>
</organism>
<dbReference type="AlphaFoldDB" id="A0A803LN15"/>
<sequence length="95" mass="10797">MNHKHHHVFLEPTLSPPERRRLPPHLLPTSTPTLTLMVVRGDLAKAEEYCGRAILANPSDANTLSMYADIIWEYRRDGELAESYFDQAIKAAPEN</sequence>